<dbReference type="PANTHER" id="PTHR30289">
    <property type="entry name" value="UNCHARACTERIZED PROTEIN YBCL-RELATED"/>
    <property type="match status" value="1"/>
</dbReference>
<reference evidence="2 3" key="1">
    <citation type="submission" date="2018-10" db="EMBL/GenBank/DDBJ databases">
        <title>The genome of Lysobacter enzymogenes OH11.</title>
        <authorList>
            <person name="Liu F."/>
            <person name="Zhao Y."/>
            <person name="Qian G."/>
            <person name="Chen Y."/>
            <person name="Xu H."/>
        </authorList>
    </citation>
    <scope>NUCLEOTIDE SEQUENCE [LARGE SCALE GENOMIC DNA]</scope>
    <source>
        <strain evidence="2 3">OH11</strain>
    </source>
</reference>
<feature type="region of interest" description="Disordered" evidence="1">
    <location>
        <begin position="1"/>
        <end position="21"/>
    </location>
</feature>
<dbReference type="InterPro" id="IPR008914">
    <property type="entry name" value="PEBP"/>
</dbReference>
<dbReference type="InterPro" id="IPR005247">
    <property type="entry name" value="YbhB_YbcL/LppC-like"/>
</dbReference>
<sequence length="227" mass="23573">MPAFASSAFASSASDSSASDSFVSGSSVSASSAYRSPFVRRSPASLVRLVRRAAPLLLAAGLPLSALAQAQGLELHSADLREGETIAAAHVSIACGGGNQAPALEWKNVPEGTRSFAITVFDPDAPTRGGWWHWAVVNLPVATTSLDRGAAPPKPALQLRNDFAKTGYTGPCPPPGKPHRYEFTVWALKSEALRLDAKAPAAIAGAMARADALGHATITVQYGQAKK</sequence>
<dbReference type="InterPro" id="IPR036610">
    <property type="entry name" value="PEBP-like_sf"/>
</dbReference>
<dbReference type="SUPFAM" id="SSF49777">
    <property type="entry name" value="PEBP-like"/>
    <property type="match status" value="1"/>
</dbReference>
<dbReference type="Proteomes" id="UP000275910">
    <property type="component" value="Unassembled WGS sequence"/>
</dbReference>
<dbReference type="Pfam" id="PF01161">
    <property type="entry name" value="PBP"/>
    <property type="match status" value="1"/>
</dbReference>
<gene>
    <name evidence="2" type="ORF">D9T17_23060</name>
</gene>
<evidence type="ECO:0000313" key="3">
    <source>
        <dbReference type="Proteomes" id="UP000275910"/>
    </source>
</evidence>
<name>A0A3N2RB50_LYSEN</name>
<accession>A0A3N2RB50</accession>
<dbReference type="EMBL" id="RCTY01000057">
    <property type="protein sequence ID" value="ROU04638.1"/>
    <property type="molecule type" value="Genomic_DNA"/>
</dbReference>
<evidence type="ECO:0000313" key="2">
    <source>
        <dbReference type="EMBL" id="ROU04638.1"/>
    </source>
</evidence>
<dbReference type="PANTHER" id="PTHR30289:SF1">
    <property type="entry name" value="PEBP (PHOSPHATIDYLETHANOLAMINE-BINDING PROTEIN) FAMILY PROTEIN"/>
    <property type="match status" value="1"/>
</dbReference>
<dbReference type="CDD" id="cd00865">
    <property type="entry name" value="PEBP_bact_arch"/>
    <property type="match status" value="1"/>
</dbReference>
<organism evidence="2 3">
    <name type="scientific">Lysobacter enzymogenes</name>
    <dbReference type="NCBI Taxonomy" id="69"/>
    <lineage>
        <taxon>Bacteria</taxon>
        <taxon>Pseudomonadati</taxon>
        <taxon>Pseudomonadota</taxon>
        <taxon>Gammaproteobacteria</taxon>
        <taxon>Lysobacterales</taxon>
        <taxon>Lysobacteraceae</taxon>
        <taxon>Lysobacter</taxon>
    </lineage>
</organism>
<dbReference type="AlphaFoldDB" id="A0A3N2RB50"/>
<dbReference type="Gene3D" id="3.90.280.10">
    <property type="entry name" value="PEBP-like"/>
    <property type="match status" value="1"/>
</dbReference>
<evidence type="ECO:0000256" key="1">
    <source>
        <dbReference type="SAM" id="MobiDB-lite"/>
    </source>
</evidence>
<proteinExistence type="predicted"/>
<protein>
    <submittedName>
        <fullName evidence="2">YbhB/YbcL family Raf kinase inhibitor-like protein</fullName>
    </submittedName>
</protein>
<dbReference type="NCBIfam" id="TIGR00481">
    <property type="entry name" value="YbhB/YbcL family Raf kinase inhibitor-like protein"/>
    <property type="match status" value="1"/>
</dbReference>
<comment type="caution">
    <text evidence="2">The sequence shown here is derived from an EMBL/GenBank/DDBJ whole genome shotgun (WGS) entry which is preliminary data.</text>
</comment>